<dbReference type="GO" id="GO:0009055">
    <property type="term" value="F:electron transfer activity"/>
    <property type="evidence" value="ECO:0007669"/>
    <property type="project" value="InterPro"/>
</dbReference>
<gene>
    <name evidence="2" type="ORF">SAMN02745126_02801</name>
</gene>
<proteinExistence type="predicted"/>
<dbReference type="OrthoDB" id="9789237at2"/>
<evidence type="ECO:0000256" key="1">
    <source>
        <dbReference type="SAM" id="SignalP"/>
    </source>
</evidence>
<dbReference type="InterPro" id="IPR036909">
    <property type="entry name" value="Cyt_c-like_dom_sf"/>
</dbReference>
<dbReference type="Proteomes" id="UP000190092">
    <property type="component" value="Unassembled WGS sequence"/>
</dbReference>
<name>A0A1T4PFX3_9HYPH</name>
<evidence type="ECO:0008006" key="4">
    <source>
        <dbReference type="Google" id="ProtNLM"/>
    </source>
</evidence>
<reference evidence="3" key="1">
    <citation type="submission" date="2017-02" db="EMBL/GenBank/DDBJ databases">
        <authorList>
            <person name="Varghese N."/>
            <person name="Submissions S."/>
        </authorList>
    </citation>
    <scope>NUCLEOTIDE SEQUENCE [LARGE SCALE GENOMIC DNA]</scope>
    <source>
        <strain evidence="3">ATCC 27094</strain>
    </source>
</reference>
<dbReference type="STRING" id="225324.SAMN02745126_02801"/>
<dbReference type="GO" id="GO:0020037">
    <property type="term" value="F:heme binding"/>
    <property type="evidence" value="ECO:0007669"/>
    <property type="project" value="InterPro"/>
</dbReference>
<dbReference type="SUPFAM" id="SSF46626">
    <property type="entry name" value="Cytochrome c"/>
    <property type="match status" value="1"/>
</dbReference>
<keyword evidence="1" id="KW-0732">Signal</keyword>
<dbReference type="RefSeq" id="WP_085934446.1">
    <property type="nucleotide sequence ID" value="NZ_FUWJ01000002.1"/>
</dbReference>
<protein>
    <recommendedName>
        <fullName evidence="4">Sulfite dehydrogenase (Cytochrome) subunit SorB</fullName>
    </recommendedName>
</protein>
<evidence type="ECO:0000313" key="2">
    <source>
        <dbReference type="EMBL" id="SJZ90454.1"/>
    </source>
</evidence>
<evidence type="ECO:0000313" key="3">
    <source>
        <dbReference type="Proteomes" id="UP000190092"/>
    </source>
</evidence>
<dbReference type="AlphaFoldDB" id="A0A1T4PFX3"/>
<keyword evidence="3" id="KW-1185">Reference proteome</keyword>
<feature type="chain" id="PRO_5013205022" description="Sulfite dehydrogenase (Cytochrome) subunit SorB" evidence="1">
    <location>
        <begin position="24"/>
        <end position="104"/>
    </location>
</feature>
<feature type="signal peptide" evidence="1">
    <location>
        <begin position="1"/>
        <end position="23"/>
    </location>
</feature>
<organism evidence="2 3">
    <name type="scientific">Enhydrobacter aerosaccus</name>
    <dbReference type="NCBI Taxonomy" id="225324"/>
    <lineage>
        <taxon>Bacteria</taxon>
        <taxon>Pseudomonadati</taxon>
        <taxon>Pseudomonadota</taxon>
        <taxon>Alphaproteobacteria</taxon>
        <taxon>Hyphomicrobiales</taxon>
        <taxon>Enhydrobacter</taxon>
    </lineage>
</organism>
<accession>A0A1T4PFX3</accession>
<sequence length="104" mass="11194">MMRIALPSLVAAGALALALSVSAKPLTYTLPDETAAFKPGPNLDVVQGNCAACHSADYILTQPRGLPNKKDFWQAEVTKMIKVYGAPIEEKDVPKIVDYLSATY</sequence>
<dbReference type="Gene3D" id="1.10.760.10">
    <property type="entry name" value="Cytochrome c-like domain"/>
    <property type="match status" value="1"/>
</dbReference>
<dbReference type="EMBL" id="FUWJ01000002">
    <property type="protein sequence ID" value="SJZ90454.1"/>
    <property type="molecule type" value="Genomic_DNA"/>
</dbReference>